<accession>A0A1F4VKZ0</accession>
<organism evidence="2 3">
    <name type="scientific">candidate division WWE3 bacterium RIFCSPLOWO2_12_FULL_36_10</name>
    <dbReference type="NCBI Taxonomy" id="1802630"/>
    <lineage>
        <taxon>Bacteria</taxon>
        <taxon>Katanobacteria</taxon>
    </lineage>
</organism>
<dbReference type="PANTHER" id="PTHR11373">
    <property type="entry name" value="DEOXYNUCLEOSIDE TRIPHOSPHATE TRIPHOSPHOHYDROLASE"/>
    <property type="match status" value="1"/>
</dbReference>
<dbReference type="CDD" id="cd00077">
    <property type="entry name" value="HDc"/>
    <property type="match status" value="1"/>
</dbReference>
<evidence type="ECO:0000313" key="2">
    <source>
        <dbReference type="EMBL" id="OGC57819.1"/>
    </source>
</evidence>
<dbReference type="InterPro" id="IPR003607">
    <property type="entry name" value="HD/PDEase_dom"/>
</dbReference>
<dbReference type="AlphaFoldDB" id="A0A1F4VKZ0"/>
<proteinExistence type="predicted"/>
<evidence type="ECO:0000313" key="3">
    <source>
        <dbReference type="Proteomes" id="UP000177763"/>
    </source>
</evidence>
<dbReference type="InterPro" id="IPR050135">
    <property type="entry name" value="dGTPase-like"/>
</dbReference>
<dbReference type="STRING" id="1802630.A3H26_00875"/>
<protein>
    <recommendedName>
        <fullName evidence="1">HD/PDEase domain-containing protein</fullName>
    </recommendedName>
</protein>
<evidence type="ECO:0000259" key="1">
    <source>
        <dbReference type="SMART" id="SM00471"/>
    </source>
</evidence>
<dbReference type="EMBL" id="MEVN01000005">
    <property type="protein sequence ID" value="OGC57819.1"/>
    <property type="molecule type" value="Genomic_DNA"/>
</dbReference>
<gene>
    <name evidence="2" type="ORF">A3H26_00875</name>
</gene>
<name>A0A1F4VKZ0_UNCKA</name>
<dbReference type="InterPro" id="IPR006674">
    <property type="entry name" value="HD_domain"/>
</dbReference>
<dbReference type="PANTHER" id="PTHR11373:SF41">
    <property type="entry name" value="METAL-DEPENDENT PHOSPHOHYDROLASE"/>
    <property type="match status" value="1"/>
</dbReference>
<dbReference type="GO" id="GO:0008832">
    <property type="term" value="F:dGTPase activity"/>
    <property type="evidence" value="ECO:0007669"/>
    <property type="project" value="TreeGrafter"/>
</dbReference>
<dbReference type="GO" id="GO:0006203">
    <property type="term" value="P:dGTP catabolic process"/>
    <property type="evidence" value="ECO:0007669"/>
    <property type="project" value="TreeGrafter"/>
</dbReference>
<dbReference type="SMART" id="SM00471">
    <property type="entry name" value="HDc"/>
    <property type="match status" value="1"/>
</dbReference>
<dbReference type="Proteomes" id="UP000177763">
    <property type="component" value="Unassembled WGS sequence"/>
</dbReference>
<sequence>MIIQDRIYGKINIKDRVIIDLINSTPLQRLKKIHQYGASHFIKPFRNVTRFEHSIGVWYLSKLYKRQITEQISCLLHDIPHTAFSHVIDHLMKDEQHEFHEKFHEKIILNSEIPEILKKHKIELRNVLNKEKFELLDNTLPDISFDRLDYFMRDSYCEGFLTKSLILDFMNEVKIRKFGSKDVLYFKDSRLAAIFAILFMSCSRLMWLDPESHASANFLAHAIKISLERKIIDDNDLFTNDDFLMDKMLKSKEKEVLVYLNKLKPKNKYVYVKKEDAEYCGPNKPRFVDPLVFNGNKFSRISELVPSLKYYFEEFTQNYKMLGVKQA</sequence>
<feature type="domain" description="HD/PDEase" evidence="1">
    <location>
        <begin position="46"/>
        <end position="159"/>
    </location>
</feature>
<dbReference type="Gene3D" id="1.10.3210.10">
    <property type="entry name" value="Hypothetical protein af1432"/>
    <property type="match status" value="1"/>
</dbReference>
<dbReference type="Pfam" id="PF01966">
    <property type="entry name" value="HD"/>
    <property type="match status" value="1"/>
</dbReference>
<comment type="caution">
    <text evidence="2">The sequence shown here is derived from an EMBL/GenBank/DDBJ whole genome shotgun (WGS) entry which is preliminary data.</text>
</comment>
<reference evidence="2 3" key="1">
    <citation type="journal article" date="2016" name="Nat. Commun.">
        <title>Thousands of microbial genomes shed light on interconnected biogeochemical processes in an aquifer system.</title>
        <authorList>
            <person name="Anantharaman K."/>
            <person name="Brown C.T."/>
            <person name="Hug L.A."/>
            <person name="Sharon I."/>
            <person name="Castelle C.J."/>
            <person name="Probst A.J."/>
            <person name="Thomas B.C."/>
            <person name="Singh A."/>
            <person name="Wilkins M.J."/>
            <person name="Karaoz U."/>
            <person name="Brodie E.L."/>
            <person name="Williams K.H."/>
            <person name="Hubbard S.S."/>
            <person name="Banfield J.F."/>
        </authorList>
    </citation>
    <scope>NUCLEOTIDE SEQUENCE [LARGE SCALE GENOMIC DNA]</scope>
</reference>
<dbReference type="SUPFAM" id="SSF109604">
    <property type="entry name" value="HD-domain/PDEase-like"/>
    <property type="match status" value="1"/>
</dbReference>